<dbReference type="RefSeq" id="WP_146364060.1">
    <property type="nucleotide sequence ID" value="NZ_CP042261.1"/>
</dbReference>
<dbReference type="Gene3D" id="2.40.160.60">
    <property type="entry name" value="Outer membrane protein transport protein (OMPP1/FadL/TodX)"/>
    <property type="match status" value="1"/>
</dbReference>
<evidence type="ECO:0000256" key="2">
    <source>
        <dbReference type="ARBA" id="ARBA00008163"/>
    </source>
</evidence>
<name>A0A5B8I8E9_9RHOB</name>
<evidence type="ECO:0000313" key="9">
    <source>
        <dbReference type="Proteomes" id="UP000318483"/>
    </source>
</evidence>
<dbReference type="PANTHER" id="PTHR35093:SF8">
    <property type="entry name" value="OUTER MEMBRANE PROTEIN NMB0088-RELATED"/>
    <property type="match status" value="1"/>
</dbReference>
<evidence type="ECO:0000256" key="5">
    <source>
        <dbReference type="ARBA" id="ARBA00022729"/>
    </source>
</evidence>
<protein>
    <submittedName>
        <fullName evidence="8">Transporter</fullName>
    </submittedName>
</protein>
<dbReference type="KEGG" id="lit:FPZ52_04355"/>
<dbReference type="InterPro" id="IPR005017">
    <property type="entry name" value="OMPP1/FadL/TodX"/>
</dbReference>
<keyword evidence="4" id="KW-0812">Transmembrane</keyword>
<keyword evidence="5" id="KW-0732">Signal</keyword>
<evidence type="ECO:0000313" key="8">
    <source>
        <dbReference type="EMBL" id="QDY68936.1"/>
    </source>
</evidence>
<comment type="subcellular location">
    <subcellularLocation>
        <location evidence="1">Cell outer membrane</location>
        <topology evidence="1">Multi-pass membrane protein</topology>
    </subcellularLocation>
</comment>
<keyword evidence="9" id="KW-1185">Reference proteome</keyword>
<keyword evidence="6" id="KW-0472">Membrane</keyword>
<dbReference type="SUPFAM" id="SSF56935">
    <property type="entry name" value="Porins"/>
    <property type="match status" value="1"/>
</dbReference>
<gene>
    <name evidence="8" type="ORF">FPZ52_04355</name>
</gene>
<dbReference type="AlphaFoldDB" id="A0A5B8I8E9"/>
<dbReference type="OrthoDB" id="6679728at2"/>
<dbReference type="GO" id="GO:0009279">
    <property type="term" value="C:cell outer membrane"/>
    <property type="evidence" value="ECO:0007669"/>
    <property type="project" value="UniProtKB-SubCell"/>
</dbReference>
<proteinExistence type="inferred from homology"/>
<keyword evidence="7" id="KW-0998">Cell outer membrane</keyword>
<evidence type="ECO:0000256" key="7">
    <source>
        <dbReference type="ARBA" id="ARBA00023237"/>
    </source>
</evidence>
<evidence type="ECO:0000256" key="6">
    <source>
        <dbReference type="ARBA" id="ARBA00023136"/>
    </source>
</evidence>
<dbReference type="PANTHER" id="PTHR35093">
    <property type="entry name" value="OUTER MEMBRANE PROTEIN NMB0088-RELATED"/>
    <property type="match status" value="1"/>
</dbReference>
<sequence length="405" mass="42958">MKHLVTLAAMTVGGATATHAGGIDRSGQPLGVLFKEGNYLEFSVAHTNPDVSGEDLGQSPPGFPFPYSSGLSYDSVAGDYTSYGFGLKYDINDRFSVSVIGAEDFGADIKYPDEAGSLLGGTVANANTYAISVYGRYRIDDNWSVHAGLRADRADGNIKLNGLAYGGPLQVDPATGQTVGGGVSGYEVDLGERTDYGYAVGAAYEIPEIALRLAVTYFSSIEHEFKTTESFAVDVNGDGVPDATNSSRSAKTKVKTPQAVNIDFQTGVAENTLVFGGIRWAKWSEFKIAPELFEQATGGGLVDLEDSTTYTIGVGHRFNENFSGSASFIYEKPGDRLVSPLAPSTGLQAIALGGSYRIDQWEISGGVRYSWLGKAKAETGTPDVARAVFDDSTAVSVGMRVGYYF</sequence>
<dbReference type="EMBL" id="CP042261">
    <property type="protein sequence ID" value="QDY68936.1"/>
    <property type="molecule type" value="Genomic_DNA"/>
</dbReference>
<organism evidence="8 9">
    <name type="scientific">Qingshengfaniella alkalisoli</name>
    <dbReference type="NCBI Taxonomy" id="2599296"/>
    <lineage>
        <taxon>Bacteria</taxon>
        <taxon>Pseudomonadati</taxon>
        <taxon>Pseudomonadota</taxon>
        <taxon>Alphaproteobacteria</taxon>
        <taxon>Rhodobacterales</taxon>
        <taxon>Paracoccaceae</taxon>
        <taxon>Qingshengfaniella</taxon>
    </lineage>
</organism>
<dbReference type="Pfam" id="PF03349">
    <property type="entry name" value="Toluene_X"/>
    <property type="match status" value="1"/>
</dbReference>
<dbReference type="GO" id="GO:0015483">
    <property type="term" value="F:long-chain fatty acid transporting porin activity"/>
    <property type="evidence" value="ECO:0007669"/>
    <property type="project" value="TreeGrafter"/>
</dbReference>
<evidence type="ECO:0000256" key="1">
    <source>
        <dbReference type="ARBA" id="ARBA00004571"/>
    </source>
</evidence>
<dbReference type="Proteomes" id="UP000318483">
    <property type="component" value="Chromosome"/>
</dbReference>
<evidence type="ECO:0000256" key="3">
    <source>
        <dbReference type="ARBA" id="ARBA00022452"/>
    </source>
</evidence>
<reference evidence="8 9" key="1">
    <citation type="submission" date="2019-07" db="EMBL/GenBank/DDBJ databases">
        <title>Litoreibacter alkalisoli sp. nov., isolated from saline-alkaline soil.</title>
        <authorList>
            <person name="Wang S."/>
            <person name="Xu L."/>
            <person name="Xing Y.-T."/>
            <person name="Sun J.-Q."/>
        </authorList>
    </citation>
    <scope>NUCLEOTIDE SEQUENCE [LARGE SCALE GENOMIC DNA]</scope>
    <source>
        <strain evidence="8 9">LN3S51</strain>
    </source>
</reference>
<evidence type="ECO:0000256" key="4">
    <source>
        <dbReference type="ARBA" id="ARBA00022692"/>
    </source>
</evidence>
<keyword evidence="3" id="KW-1134">Transmembrane beta strand</keyword>
<accession>A0A5B8I8E9</accession>
<comment type="similarity">
    <text evidence="2">Belongs to the OmpP1/FadL family.</text>
</comment>